<dbReference type="Pfam" id="PF20906">
    <property type="entry name" value="S-Me-THD_C"/>
    <property type="match status" value="1"/>
</dbReference>
<sequence>MRPAGARPVIDRDSLGVYAAGSRLFATGAAESSFHLALDWAGALLAEGAAVPVTDAAGLPPETLTVAISLVGSTAALGEQLPAGDEPVRAVRGLERRLGRTAGAVVALNLAAENALLPVITAALLAVPLVDGDGTGRVFPLVEQTTYTLGGVSAAPLALAGPAGDLVVVDTAPDRVEGLVRPVVLSLGGWAVAACYPMTAGVLSQVLVPGTVSRLLRAGVPGAPRSLAAPYGVRTLCRGRIVAVEGSTGHGADLTMPSVPASIVVRESEGLGRLVRLEAHNEIVLALADGAPVAMAPDQICMISMADGAVVDVDKAGPGMEVEVMVVVAAPAWHTGRGRALGGLRAFGVPL</sequence>
<dbReference type="Pfam" id="PF06032">
    <property type="entry name" value="S-Me-THD_N"/>
    <property type="match status" value="1"/>
</dbReference>
<proteinExistence type="predicted"/>
<dbReference type="Gene3D" id="2.40.390.10">
    <property type="entry name" value="CV3147-like"/>
    <property type="match status" value="1"/>
</dbReference>
<name>A0ABN3VSL4_9ACTN</name>
<reference evidence="3 4" key="1">
    <citation type="journal article" date="2019" name="Int. J. Syst. Evol. Microbiol.">
        <title>The Global Catalogue of Microorganisms (GCM) 10K type strain sequencing project: providing services to taxonomists for standard genome sequencing and annotation.</title>
        <authorList>
            <consortium name="The Broad Institute Genomics Platform"/>
            <consortium name="The Broad Institute Genome Sequencing Center for Infectious Disease"/>
            <person name="Wu L."/>
            <person name="Ma J."/>
        </authorList>
    </citation>
    <scope>NUCLEOTIDE SEQUENCE [LARGE SCALE GENOMIC DNA]</scope>
    <source>
        <strain evidence="3 4">JCM 6242</strain>
    </source>
</reference>
<organism evidence="3 4">
    <name type="scientific">Streptosporangium fragile</name>
    <dbReference type="NCBI Taxonomy" id="46186"/>
    <lineage>
        <taxon>Bacteria</taxon>
        <taxon>Bacillati</taxon>
        <taxon>Actinomycetota</taxon>
        <taxon>Actinomycetes</taxon>
        <taxon>Streptosporangiales</taxon>
        <taxon>Streptosporangiaceae</taxon>
        <taxon>Streptosporangium</taxon>
    </lineage>
</organism>
<dbReference type="Proteomes" id="UP001500831">
    <property type="component" value="Unassembled WGS sequence"/>
</dbReference>
<evidence type="ECO:0000313" key="3">
    <source>
        <dbReference type="EMBL" id="GAA2852877.1"/>
    </source>
</evidence>
<evidence type="ECO:0000259" key="2">
    <source>
        <dbReference type="Pfam" id="PF20906"/>
    </source>
</evidence>
<evidence type="ECO:0000313" key="4">
    <source>
        <dbReference type="Proteomes" id="UP001500831"/>
    </source>
</evidence>
<protein>
    <submittedName>
        <fullName evidence="3">DUF917 domain-containing protein</fullName>
    </submittedName>
</protein>
<dbReference type="InterPro" id="IPR024071">
    <property type="entry name" value="S-Me-THD_C_sf"/>
</dbReference>
<dbReference type="InterPro" id="IPR010318">
    <property type="entry name" value="S-Me-THD_N"/>
</dbReference>
<feature type="domain" description="S-Me-THD-like C-terminal" evidence="2">
    <location>
        <begin position="174"/>
        <end position="349"/>
    </location>
</feature>
<dbReference type="InterPro" id="IPR048350">
    <property type="entry name" value="S-Me-THD-like_C"/>
</dbReference>
<dbReference type="Gene3D" id="3.40.1610.10">
    <property type="entry name" value="CV3147-like domain"/>
    <property type="match status" value="1"/>
</dbReference>
<keyword evidence="4" id="KW-1185">Reference proteome</keyword>
<dbReference type="InterPro" id="IPR027479">
    <property type="entry name" value="S-Me-THD_N_sf"/>
</dbReference>
<gene>
    <name evidence="3" type="ORF">GCM10010517_10640</name>
</gene>
<evidence type="ECO:0000259" key="1">
    <source>
        <dbReference type="Pfam" id="PF06032"/>
    </source>
</evidence>
<accession>A0ABN3VSL4</accession>
<comment type="caution">
    <text evidence="3">The sequence shown here is derived from an EMBL/GenBank/DDBJ whole genome shotgun (WGS) entry which is preliminary data.</text>
</comment>
<feature type="domain" description="S-Me-THD N-terminal" evidence="1">
    <location>
        <begin position="19"/>
        <end position="170"/>
    </location>
</feature>
<dbReference type="SUPFAM" id="SSF160991">
    <property type="entry name" value="CV3147-like"/>
    <property type="match status" value="1"/>
</dbReference>
<dbReference type="EMBL" id="BAAAVI010000005">
    <property type="protein sequence ID" value="GAA2852877.1"/>
    <property type="molecule type" value="Genomic_DNA"/>
</dbReference>